<keyword evidence="5 10" id="KW-0479">Metal-binding</keyword>
<organism evidence="12 13">
    <name type="scientific">Deinococcus radiodurans (strain ATCC 13939 / DSM 20539 / JCM 16871 / CCUG 27074 / LMG 4051 / NBRC 15346 / NCIMB 9279 / VKM B-1422 / R1)</name>
    <dbReference type="NCBI Taxonomy" id="243230"/>
    <lineage>
        <taxon>Bacteria</taxon>
        <taxon>Thermotogati</taxon>
        <taxon>Deinococcota</taxon>
        <taxon>Deinococci</taxon>
        <taxon>Deinococcales</taxon>
        <taxon>Deinococcaceae</taxon>
        <taxon>Deinococcus</taxon>
    </lineage>
</organism>
<feature type="binding site" evidence="11">
    <location>
        <position position="176"/>
    </location>
    <ligand>
        <name>Mg(2+)</name>
        <dbReference type="ChEBI" id="CHEBI:18420"/>
    </ligand>
</feature>
<dbReference type="GO" id="GO:0046872">
    <property type="term" value="F:metal ion binding"/>
    <property type="evidence" value="ECO:0007669"/>
    <property type="project" value="UniProtKB-UniRule"/>
</dbReference>
<keyword evidence="13" id="KW-1185">Reference proteome</keyword>
<comment type="catalytic activity">
    <reaction evidence="9 10">
        <text>L-threonyl-[protein] + FAD = FMN-L-threonyl-[protein] + AMP + H(+)</text>
        <dbReference type="Rhea" id="RHEA:36847"/>
        <dbReference type="Rhea" id="RHEA-COMP:11060"/>
        <dbReference type="Rhea" id="RHEA-COMP:11061"/>
        <dbReference type="ChEBI" id="CHEBI:15378"/>
        <dbReference type="ChEBI" id="CHEBI:30013"/>
        <dbReference type="ChEBI" id="CHEBI:57692"/>
        <dbReference type="ChEBI" id="CHEBI:74257"/>
        <dbReference type="ChEBI" id="CHEBI:456215"/>
        <dbReference type="EC" id="2.7.1.180"/>
    </reaction>
</comment>
<evidence type="ECO:0000256" key="9">
    <source>
        <dbReference type="ARBA" id="ARBA00048540"/>
    </source>
</evidence>
<evidence type="ECO:0000313" key="12">
    <source>
        <dbReference type="EMBL" id="AAF11346.1"/>
    </source>
</evidence>
<dbReference type="EnsemblBacteria" id="AAF11346">
    <property type="protein sequence ID" value="AAF11346"/>
    <property type="gene ID" value="DR_1794"/>
</dbReference>
<dbReference type="HOGENOM" id="CLU_044403_2_0_0"/>
<dbReference type="OrthoDB" id="9778595at2"/>
<dbReference type="Pfam" id="PF02424">
    <property type="entry name" value="ApbE"/>
    <property type="match status" value="1"/>
</dbReference>
<dbReference type="EC" id="2.7.1.180" evidence="1 10"/>
<keyword evidence="6 10" id="KW-0274">FAD</keyword>
<dbReference type="GO" id="GO:0016740">
    <property type="term" value="F:transferase activity"/>
    <property type="evidence" value="ECO:0000318"/>
    <property type="project" value="GO_Central"/>
</dbReference>
<protein>
    <recommendedName>
        <fullName evidence="2 10">FAD:protein FMN transferase</fullName>
        <ecNumber evidence="1 10">2.7.1.180</ecNumber>
    </recommendedName>
    <alternativeName>
        <fullName evidence="8 10">Flavin transferase</fullName>
    </alternativeName>
</protein>
<dbReference type="PANTHER" id="PTHR30040">
    <property type="entry name" value="THIAMINE BIOSYNTHESIS LIPOPROTEIN APBE"/>
    <property type="match status" value="1"/>
</dbReference>
<evidence type="ECO:0000256" key="4">
    <source>
        <dbReference type="ARBA" id="ARBA00022679"/>
    </source>
</evidence>
<dbReference type="InParanoid" id="Q9RTH0"/>
<name>Q9RTH0_DEIRA</name>
<dbReference type="EMBL" id="AE000513">
    <property type="protein sequence ID" value="AAF11346.1"/>
    <property type="molecule type" value="Genomic_DNA"/>
</dbReference>
<dbReference type="PANTHER" id="PTHR30040:SF2">
    <property type="entry name" value="FAD:PROTEIN FMN TRANSFERASE"/>
    <property type="match status" value="1"/>
</dbReference>
<dbReference type="InterPro" id="IPR024932">
    <property type="entry name" value="ApbE"/>
</dbReference>
<dbReference type="InterPro" id="IPR003374">
    <property type="entry name" value="ApbE-like_sf"/>
</dbReference>
<dbReference type="KEGG" id="dra:DR_1794"/>
<evidence type="ECO:0000256" key="3">
    <source>
        <dbReference type="ARBA" id="ARBA00022630"/>
    </source>
</evidence>
<reference evidence="12 13" key="1">
    <citation type="journal article" date="1999" name="Science">
        <title>Genome sequence of the radioresistant bacterium Deinococcus radiodurans R1.</title>
        <authorList>
            <person name="White O."/>
            <person name="Eisen J.A."/>
            <person name="Heidelberg J.F."/>
            <person name="Hickey E.K."/>
            <person name="Peterson J.D."/>
            <person name="Dodson R.J."/>
            <person name="Haft D.H."/>
            <person name="Gwinn M.L."/>
            <person name="Nelson W.C."/>
            <person name="Richardson D.L."/>
            <person name="Moffat K.S."/>
            <person name="Qin H."/>
            <person name="Jiang L."/>
            <person name="Pamphile W."/>
            <person name="Crosby M."/>
            <person name="Shen M."/>
            <person name="Vamathevan J.J."/>
            <person name="Lam P."/>
            <person name="McDonald L."/>
            <person name="Utterback T."/>
            <person name="Zalewski C."/>
            <person name="Makarova K.S."/>
            <person name="Aravind L."/>
            <person name="Daly M.J."/>
            <person name="Minton K.W."/>
            <person name="Fleischmann R.D."/>
            <person name="Ketchum K.A."/>
            <person name="Nelson K.E."/>
            <person name="Salzberg S."/>
            <person name="Smith H.O."/>
            <person name="Venter J.C."/>
            <person name="Fraser C.M."/>
        </authorList>
    </citation>
    <scope>NUCLEOTIDE SEQUENCE [LARGE SCALE GENOMIC DNA]</scope>
    <source>
        <strain evidence="13">ATCC 13939 / DSM 20539 / JCM 16871 / LMG 4051 / NBRC 15346 / NCIMB 9279 / R1 / VKM B-1422</strain>
    </source>
</reference>
<dbReference type="PIRSF" id="PIRSF006268">
    <property type="entry name" value="ApbE"/>
    <property type="match status" value="1"/>
</dbReference>
<dbReference type="eggNOG" id="COG1477">
    <property type="taxonomic scope" value="Bacteria"/>
</dbReference>
<evidence type="ECO:0000256" key="11">
    <source>
        <dbReference type="PIRSR" id="PIRSR006268-2"/>
    </source>
</evidence>
<evidence type="ECO:0000256" key="7">
    <source>
        <dbReference type="ARBA" id="ARBA00022842"/>
    </source>
</evidence>
<evidence type="ECO:0000256" key="1">
    <source>
        <dbReference type="ARBA" id="ARBA00011955"/>
    </source>
</evidence>
<dbReference type="Gene3D" id="3.10.520.10">
    <property type="entry name" value="ApbE-like domains"/>
    <property type="match status" value="1"/>
</dbReference>
<dbReference type="Proteomes" id="UP000002524">
    <property type="component" value="Chromosome 1"/>
</dbReference>
<evidence type="ECO:0000256" key="8">
    <source>
        <dbReference type="ARBA" id="ARBA00031306"/>
    </source>
</evidence>
<keyword evidence="3 10" id="KW-0285">Flavoprotein</keyword>
<dbReference type="AlphaFoldDB" id="Q9RTH0"/>
<comment type="similarity">
    <text evidence="10">Belongs to the ApbE family.</text>
</comment>
<dbReference type="PIR" id="H75353">
    <property type="entry name" value="H75353"/>
</dbReference>
<dbReference type="PATRIC" id="fig|243230.17.peg.2007"/>
<evidence type="ECO:0000256" key="6">
    <source>
        <dbReference type="ARBA" id="ARBA00022827"/>
    </source>
</evidence>
<feature type="binding site" evidence="11">
    <location>
        <position position="292"/>
    </location>
    <ligand>
        <name>Mg(2+)</name>
        <dbReference type="ChEBI" id="CHEBI:18420"/>
    </ligand>
</feature>
<evidence type="ECO:0000256" key="10">
    <source>
        <dbReference type="PIRNR" id="PIRNR006268"/>
    </source>
</evidence>
<evidence type="ECO:0000256" key="2">
    <source>
        <dbReference type="ARBA" id="ARBA00016337"/>
    </source>
</evidence>
<dbReference type="STRING" id="243230.DR_1794"/>
<proteinExistence type="inferred from homology"/>
<dbReference type="SUPFAM" id="SSF143631">
    <property type="entry name" value="ApbE-like"/>
    <property type="match status" value="1"/>
</dbReference>
<comment type="cofactor">
    <cofactor evidence="11">
        <name>Mg(2+)</name>
        <dbReference type="ChEBI" id="CHEBI:18420"/>
    </cofactor>
    <cofactor evidence="11">
        <name>Mn(2+)</name>
        <dbReference type="ChEBI" id="CHEBI:29035"/>
    </cofactor>
    <text evidence="11">Magnesium. Can also use manganese.</text>
</comment>
<gene>
    <name evidence="12" type="ordered locus">DR_1794</name>
</gene>
<evidence type="ECO:0000313" key="13">
    <source>
        <dbReference type="Proteomes" id="UP000002524"/>
    </source>
</evidence>
<keyword evidence="7 10" id="KW-0460">Magnesium</keyword>
<accession>Q9RTH0</accession>
<evidence type="ECO:0000256" key="5">
    <source>
        <dbReference type="ARBA" id="ARBA00022723"/>
    </source>
</evidence>
<feature type="binding site" evidence="11">
    <location>
        <position position="288"/>
    </location>
    <ligand>
        <name>Mg(2+)</name>
        <dbReference type="ChEBI" id="CHEBI:18420"/>
    </ligand>
</feature>
<keyword evidence="4 10" id="KW-0808">Transferase</keyword>
<sequence length="330" mass="34963">MPCWPANPPLTAPRHLLHMTGLFARLRPPYRLRSVYERLLGTEVEVQVVAGTRAQAEAAENAALDELERLTAVLNRFDPSSEFSRWLASPGERVRLSPELLAVLERAEHWQQVTGGAFHPGADALGALWQAAAARGEAPDPAALARQVAELRAPLWTRHGDGSATVHARFPLGLNAFAKGFIVDRMAETAFAAPGVRAVLVNAGGDLRTLGGDGLSVAVADPFTARDDAPPLTTVWVQNGALATSGGARRGHRVGKKWHSHLLDPRTGQPVEAVPGVTVTAPDCAMADALATALSVLAPADGLRLADETPGCAALLVTRDGAQLQSTNWR</sequence>
<dbReference type="PaxDb" id="243230-DR_1794"/>